<dbReference type="CTD" id="79990"/>
<dbReference type="InterPro" id="IPR011993">
    <property type="entry name" value="PH-like_dom_sf"/>
</dbReference>
<dbReference type="InterPro" id="IPR038185">
    <property type="entry name" value="MyTH4_dom_sf"/>
</dbReference>
<dbReference type="SMART" id="SM00233">
    <property type="entry name" value="PH"/>
    <property type="match status" value="1"/>
</dbReference>
<evidence type="ECO:0000256" key="5">
    <source>
        <dbReference type="SAM" id="MobiDB-lite"/>
    </source>
</evidence>
<keyword evidence="9" id="KW-1185">Reference proteome</keyword>
<dbReference type="SUPFAM" id="SSF50729">
    <property type="entry name" value="PH domain-like"/>
    <property type="match status" value="1"/>
</dbReference>
<dbReference type="PANTHER" id="PTHR46049">
    <property type="entry name" value="AGAP003327-PA"/>
    <property type="match status" value="1"/>
</dbReference>
<feature type="signal peptide" evidence="6">
    <location>
        <begin position="1"/>
        <end position="18"/>
    </location>
</feature>
<dbReference type="InterPro" id="IPR001849">
    <property type="entry name" value="PH_domain"/>
</dbReference>
<dbReference type="OrthoDB" id="6108017at2759"/>
<reference evidence="10" key="1">
    <citation type="submission" date="2025-08" db="UniProtKB">
        <authorList>
            <consortium name="RefSeq"/>
        </authorList>
    </citation>
    <scope>IDENTIFICATION</scope>
</reference>
<dbReference type="RefSeq" id="XP_008066428.1">
    <property type="nucleotide sequence ID" value="XM_008068237.2"/>
</dbReference>
<organism evidence="9 10">
    <name type="scientific">Carlito syrichta</name>
    <name type="common">Philippine tarsier</name>
    <name type="synonym">Tarsius syrichta</name>
    <dbReference type="NCBI Taxonomy" id="1868482"/>
    <lineage>
        <taxon>Eukaryota</taxon>
        <taxon>Metazoa</taxon>
        <taxon>Chordata</taxon>
        <taxon>Craniata</taxon>
        <taxon>Vertebrata</taxon>
        <taxon>Euteleostomi</taxon>
        <taxon>Mammalia</taxon>
        <taxon>Eutheria</taxon>
        <taxon>Euarchontoglires</taxon>
        <taxon>Primates</taxon>
        <taxon>Haplorrhini</taxon>
        <taxon>Tarsiiformes</taxon>
        <taxon>Tarsiidae</taxon>
        <taxon>Carlito</taxon>
    </lineage>
</organism>
<dbReference type="Gene3D" id="2.30.29.30">
    <property type="entry name" value="Pleckstrin-homology domain (PH domain)/Phosphotyrosine-binding domain (PTB)"/>
    <property type="match status" value="2"/>
</dbReference>
<feature type="compositionally biased region" description="Acidic residues" evidence="5">
    <location>
        <begin position="29"/>
        <end position="41"/>
    </location>
</feature>
<evidence type="ECO:0000256" key="2">
    <source>
        <dbReference type="ARBA" id="ARBA00022553"/>
    </source>
</evidence>
<keyword evidence="1" id="KW-0488">Methylation</keyword>
<evidence type="ECO:0000259" key="7">
    <source>
        <dbReference type="PROSITE" id="PS50003"/>
    </source>
</evidence>
<evidence type="ECO:0000313" key="10">
    <source>
        <dbReference type="RefSeq" id="XP_008066428.1"/>
    </source>
</evidence>
<evidence type="ECO:0000256" key="3">
    <source>
        <dbReference type="ARBA" id="ARBA00022729"/>
    </source>
</evidence>
<dbReference type="InterPro" id="IPR051724">
    <property type="entry name" value="Actin_motor_Myosin"/>
</dbReference>
<evidence type="ECO:0000259" key="8">
    <source>
        <dbReference type="PROSITE" id="PS51016"/>
    </source>
</evidence>
<feature type="compositionally biased region" description="Low complexity" evidence="5">
    <location>
        <begin position="574"/>
        <end position="585"/>
    </location>
</feature>
<name>A0A1U7UCG7_CARSF</name>
<accession>A0A1U7UCG7</accession>
<evidence type="ECO:0000313" key="9">
    <source>
        <dbReference type="Proteomes" id="UP000189704"/>
    </source>
</evidence>
<protein>
    <recommendedName>
        <fullName evidence="4">Pleckstrin homology domain-containing family H member 3</fullName>
    </recommendedName>
</protein>
<dbReference type="Pfam" id="PF21989">
    <property type="entry name" value="RA_2"/>
    <property type="match status" value="1"/>
</dbReference>
<gene>
    <name evidence="10" type="primary">PLEKHH3</name>
</gene>
<dbReference type="FunFam" id="2.30.29.30:FF:000276">
    <property type="entry name" value="pleckstrin homology domain-containing family H member 3"/>
    <property type="match status" value="1"/>
</dbReference>
<dbReference type="Proteomes" id="UP000189704">
    <property type="component" value="Unplaced"/>
</dbReference>
<dbReference type="Gene3D" id="3.10.20.90">
    <property type="entry name" value="Phosphatidylinositol 3-kinase Catalytic Subunit, Chain A, domain 1"/>
    <property type="match status" value="1"/>
</dbReference>
<evidence type="ECO:0000256" key="1">
    <source>
        <dbReference type="ARBA" id="ARBA00022481"/>
    </source>
</evidence>
<dbReference type="SMART" id="SM00139">
    <property type="entry name" value="MyTH4"/>
    <property type="match status" value="1"/>
</dbReference>
<evidence type="ECO:0000256" key="6">
    <source>
        <dbReference type="SAM" id="SignalP"/>
    </source>
</evidence>
<dbReference type="GO" id="GO:0005856">
    <property type="term" value="C:cytoskeleton"/>
    <property type="evidence" value="ECO:0007669"/>
    <property type="project" value="InterPro"/>
</dbReference>
<feature type="region of interest" description="Disordered" evidence="5">
    <location>
        <begin position="28"/>
        <end position="65"/>
    </location>
</feature>
<keyword evidence="3 6" id="KW-0732">Signal</keyword>
<evidence type="ECO:0000256" key="4">
    <source>
        <dbReference type="ARBA" id="ARBA00067094"/>
    </source>
</evidence>
<dbReference type="Gene3D" id="1.25.40.530">
    <property type="entry name" value="MyTH4 domain"/>
    <property type="match status" value="1"/>
</dbReference>
<dbReference type="PROSITE" id="PS51016">
    <property type="entry name" value="MYTH4"/>
    <property type="match status" value="1"/>
</dbReference>
<dbReference type="Pfam" id="PF00169">
    <property type="entry name" value="PH"/>
    <property type="match status" value="1"/>
</dbReference>
<feature type="domain" description="MyTH4" evidence="8">
    <location>
        <begin position="237"/>
        <end position="399"/>
    </location>
</feature>
<keyword evidence="2" id="KW-0597">Phosphoprotein</keyword>
<dbReference type="GeneID" id="103270701"/>
<feature type="chain" id="PRO_5010530470" description="Pleckstrin homology domain-containing family H member 3" evidence="6">
    <location>
        <begin position="19"/>
        <end position="615"/>
    </location>
</feature>
<dbReference type="FunFam" id="1.25.40.530:FF:000001">
    <property type="entry name" value="Pleckstrin homology domain-containing family H member 2"/>
    <property type="match status" value="1"/>
</dbReference>
<sequence>MPLPGGLWWLLCCRRGFTLLHRDYGDGELSGDGDEDEDEETFELRTPSPAGGGRGPLDVTLTQPVRSGPVSNRLQSWEETWSLIPEKGLLEDDPDVVVKGWLYREPRGGGARPWLSPRRAWFVLTRDSLDQFSSSGKGARRLGSLVLTSLCSVTGPERRPKETGLWSVTVSGRKHSVRLCSPRQAEAERWGAALREVIASKAPLETPTQLLLRDIQESCGDPEAVALIYLRNPILRHTSGALYAPLLPLPYGVSAPGPGYAPLREEAVRLFLALQALEGARRPGPLMQGVLQTCRDLPALQDELFLQLAKQTSGPAGPPGLPATQDPAALRYWQLLTCMSCTFRPGGAVRGHLLGHLERTERALPDSEMAEYARFIRKALGRTRGRELVPSLAEISALSQRQELLCTVHCPGAGACPVAIDSHTTAGEVARELVGRLGLARSRNAFALYEQRGAQERALAGGTLVADVLTRFEKAAQCPGFGAARYDVLELSTEPGGGAPQKLCLGLGAKAMSLSRPGEPEPIHCVSYGHVAACQLIGPHTLALRVGESQLLLQSPQVDEIMQLVNAYLANPSPERPCSSPCPRSQDLPDNSPPSQHPGLDEPQGQSGCLGQLQD</sequence>
<dbReference type="Pfam" id="PF00784">
    <property type="entry name" value="MyTH4"/>
    <property type="match status" value="1"/>
</dbReference>
<dbReference type="KEGG" id="csyr:103270701"/>
<proteinExistence type="predicted"/>
<feature type="domain" description="PH" evidence="7">
    <location>
        <begin position="95"/>
        <end position="199"/>
    </location>
</feature>
<dbReference type="InterPro" id="IPR000857">
    <property type="entry name" value="MyTH4_dom"/>
</dbReference>
<dbReference type="CDD" id="cd13297">
    <property type="entry name" value="PH3_MyoX-like"/>
    <property type="match status" value="1"/>
</dbReference>
<feature type="compositionally biased region" description="Polar residues" evidence="5">
    <location>
        <begin position="604"/>
        <end position="615"/>
    </location>
</feature>
<dbReference type="PANTHER" id="PTHR46049:SF5">
    <property type="entry name" value="PLECKSTRIN HOMOLOGY DOMAIN-CONTAINING FAMILY H MEMBER 3"/>
    <property type="match status" value="1"/>
</dbReference>
<dbReference type="AlphaFoldDB" id="A0A1U7UCG7"/>
<feature type="region of interest" description="Disordered" evidence="5">
    <location>
        <begin position="574"/>
        <end position="615"/>
    </location>
</feature>
<dbReference type="STRING" id="1868482.ENSTSYP00000032884"/>
<dbReference type="PROSITE" id="PS50003">
    <property type="entry name" value="PH_DOMAIN"/>
    <property type="match status" value="1"/>
</dbReference>